<name>A0A6P1W600_9BACT</name>
<accession>A0A6P1W600</accession>
<keyword evidence="6" id="KW-1185">Reference proteome</keyword>
<keyword evidence="2" id="KW-0472">Membrane</keyword>
<evidence type="ECO:0000256" key="2">
    <source>
        <dbReference type="ARBA" id="ARBA00023136"/>
    </source>
</evidence>
<comment type="subcellular location">
    <subcellularLocation>
        <location evidence="1">Membrane</location>
    </subcellularLocation>
</comment>
<evidence type="ECO:0000313" key="6">
    <source>
        <dbReference type="Proteomes" id="UP000464577"/>
    </source>
</evidence>
<dbReference type="RefSeq" id="WP_162390174.1">
    <property type="nucleotide sequence ID" value="NZ_CP045997.1"/>
</dbReference>
<evidence type="ECO:0000259" key="4">
    <source>
        <dbReference type="Pfam" id="PF01103"/>
    </source>
</evidence>
<reference evidence="5 6" key="1">
    <citation type="submission" date="2019-11" db="EMBL/GenBank/DDBJ databases">
        <title>Spirosoma endbachense sp. nov., isolated from a natural salt meadow.</title>
        <authorList>
            <person name="Rojas J."/>
            <person name="Ambika Manirajan B."/>
            <person name="Ratering S."/>
            <person name="Suarez C."/>
            <person name="Geissler-Plaum R."/>
            <person name="Schnell S."/>
        </authorList>
    </citation>
    <scope>NUCLEOTIDE SEQUENCE [LARGE SCALE GENOMIC DNA]</scope>
    <source>
        <strain evidence="5 6">I-24</strain>
    </source>
</reference>
<gene>
    <name evidence="5" type="ORF">GJR95_34335</name>
</gene>
<feature type="signal peptide" evidence="3">
    <location>
        <begin position="1"/>
        <end position="22"/>
    </location>
</feature>
<dbReference type="EMBL" id="CP045997">
    <property type="protein sequence ID" value="QHV99782.1"/>
    <property type="molecule type" value="Genomic_DNA"/>
</dbReference>
<dbReference type="GO" id="GO:0019867">
    <property type="term" value="C:outer membrane"/>
    <property type="evidence" value="ECO:0007669"/>
    <property type="project" value="InterPro"/>
</dbReference>
<dbReference type="Gene3D" id="2.40.160.50">
    <property type="entry name" value="membrane protein fhac: a member of the omp85/tpsb transporter family"/>
    <property type="match status" value="1"/>
</dbReference>
<dbReference type="KEGG" id="senf:GJR95_34335"/>
<dbReference type="Pfam" id="PF01103">
    <property type="entry name" value="Omp85"/>
    <property type="match status" value="1"/>
</dbReference>
<feature type="chain" id="PRO_5027018556" evidence="3">
    <location>
        <begin position="23"/>
        <end position="408"/>
    </location>
</feature>
<keyword evidence="3" id="KW-0732">Signal</keyword>
<evidence type="ECO:0000313" key="5">
    <source>
        <dbReference type="EMBL" id="QHV99782.1"/>
    </source>
</evidence>
<dbReference type="InterPro" id="IPR000184">
    <property type="entry name" value="Bac_surfAg_D15"/>
</dbReference>
<evidence type="ECO:0000256" key="1">
    <source>
        <dbReference type="ARBA" id="ARBA00004370"/>
    </source>
</evidence>
<protein>
    <submittedName>
        <fullName evidence="5">BamA/TamA family outer membrane protein</fullName>
    </submittedName>
</protein>
<proteinExistence type="predicted"/>
<dbReference type="Proteomes" id="UP000464577">
    <property type="component" value="Chromosome"/>
</dbReference>
<sequence>MSTYTRVVLALFMSGTMLITHAQPASLDDSTRSRIVPLSEQRDLLDVVRKLLPFMTLKNEDTVTMPLGRTFVWLLPVVGYTLQTGFLGQIQGNVMYRRPGANASTIIPAVAYTQNNQLFFATRLNTWTPDNHFNWVGDYRLYKYPQATFGIGTSTKPTDELNIDFTYLRLYQTLLKRVRPNTYIGIGYHLDYHWNIRTLTSQNDQATIPNYTVGTQGRSVSSGVSFNLLYDSRMNSQNPEPSAYLNLVFRPNFRALGSDANYQSLTLEGRKYVTLPSASDALLALWSYNAFTFGGNAPYLDLPSTGGDMYENSGRGYLQGRFRGRNLLYQEAEYRFPITRNRLLGGVVFVNNQIASEALTNRLGPFAPGAGVGLRLTTNKFSRLNVAIDYGFGLNDSQGLFFNFGEYF</sequence>
<feature type="domain" description="Bacterial surface antigen (D15)" evidence="4">
    <location>
        <begin position="190"/>
        <end position="398"/>
    </location>
</feature>
<evidence type="ECO:0000256" key="3">
    <source>
        <dbReference type="SAM" id="SignalP"/>
    </source>
</evidence>
<organism evidence="5 6">
    <name type="scientific">Spirosoma endbachense</name>
    <dbReference type="NCBI Taxonomy" id="2666025"/>
    <lineage>
        <taxon>Bacteria</taxon>
        <taxon>Pseudomonadati</taxon>
        <taxon>Bacteroidota</taxon>
        <taxon>Cytophagia</taxon>
        <taxon>Cytophagales</taxon>
        <taxon>Cytophagaceae</taxon>
        <taxon>Spirosoma</taxon>
    </lineage>
</organism>
<dbReference type="AlphaFoldDB" id="A0A6P1W600"/>